<dbReference type="InterPro" id="IPR001036">
    <property type="entry name" value="Acrflvin-R"/>
</dbReference>
<feature type="domain" description="SSD" evidence="2">
    <location>
        <begin position="356"/>
        <end position="485"/>
    </location>
</feature>
<evidence type="ECO:0000259" key="2">
    <source>
        <dbReference type="PROSITE" id="PS50156"/>
    </source>
</evidence>
<dbReference type="EMBL" id="CP059735">
    <property type="protein sequence ID" value="WDD99456.1"/>
    <property type="molecule type" value="Genomic_DNA"/>
</dbReference>
<dbReference type="KEGG" id="tact:SG35_001890"/>
<dbReference type="Gene3D" id="3.30.2090.10">
    <property type="entry name" value="Multidrug efflux transporter AcrB TolC docking domain, DN and DC subdomains"/>
    <property type="match status" value="2"/>
</dbReference>
<dbReference type="Gene3D" id="3.30.70.1430">
    <property type="entry name" value="Multidrug efflux transporter AcrB pore domain"/>
    <property type="match status" value="2"/>
</dbReference>
<dbReference type="SUPFAM" id="SSF82714">
    <property type="entry name" value="Multidrug efflux transporter AcrB TolC docking domain, DN and DC subdomains"/>
    <property type="match status" value="2"/>
</dbReference>
<feature type="transmembrane region" description="Helical" evidence="1">
    <location>
        <begin position="428"/>
        <end position="450"/>
    </location>
</feature>
<accession>A0AAF0C1X2</accession>
<name>A0AAF0C1X2_9GAMM</name>
<feature type="transmembrane region" description="Helical" evidence="1">
    <location>
        <begin position="521"/>
        <end position="539"/>
    </location>
</feature>
<feature type="transmembrane region" description="Helical" evidence="1">
    <location>
        <begin position="980"/>
        <end position="1000"/>
    </location>
</feature>
<feature type="transmembrane region" description="Helical" evidence="1">
    <location>
        <begin position="877"/>
        <end position="897"/>
    </location>
</feature>
<evidence type="ECO:0000313" key="4">
    <source>
        <dbReference type="Proteomes" id="UP000032568"/>
    </source>
</evidence>
<dbReference type="GO" id="GO:0005886">
    <property type="term" value="C:plasma membrane"/>
    <property type="evidence" value="ECO:0007669"/>
    <property type="project" value="TreeGrafter"/>
</dbReference>
<organism evidence="3 4">
    <name type="scientific">Thalassomonas actiniarum</name>
    <dbReference type="NCBI Taxonomy" id="485447"/>
    <lineage>
        <taxon>Bacteria</taxon>
        <taxon>Pseudomonadati</taxon>
        <taxon>Pseudomonadota</taxon>
        <taxon>Gammaproteobacteria</taxon>
        <taxon>Alteromonadales</taxon>
        <taxon>Colwelliaceae</taxon>
        <taxon>Thalassomonas</taxon>
    </lineage>
</organism>
<dbReference type="Pfam" id="PF00873">
    <property type="entry name" value="ACR_tran"/>
    <property type="match status" value="1"/>
</dbReference>
<sequence length="1017" mass="111474">MNLPFAAIKNAQFTFTVVVLMVLVGLVSYFNMPRSEDPQFEIPITLLEIIYPGASPKDVETLVVDPLEEEFSDIENIKKIESQIKDGGARIEVTFLYGTDADAAFNKVKRAVSTVKPNLPAGVQDVLVLKATPNSVAVMQLALWSEPLDYKTMEFHAKQLEKRLEAITTVRQADIWGYPQQIVAVDINLNLLKHYGISVTDINNILKGRAVNITPGFVDGNNRRFNVKASGNFEQLQQLSDTIVLANEDFVLRLKDVARVSFASREPSYLAYFQKKPVIFVTLQQRENTNIFNLTEQVRKEAELFRQQLPENMQLEVIFEQADSVSARVDGFFDNLWQGLLLVGLMSLVFLGVRESVVVITAIPLSFLIAIGLLDFSGFGLQQMSIVGMIIALGLLVDNAIVVTESIHREKRNNSNLSQAAAAGTSKVGWAISSGTITTMLAFLPMLMLASNTGDFIRSMPVTVVLVLLASLVIALTLTPLLASRFFSLKPGKIKTLQHYANIFAERVYSKGLAVLIRYRLLVLVVAIACLVGMLSLFGKVGVSLFPRAEKAMVLLDVDTPANSSLEYTNQVMQEMTRVLGKYPLIDKVALNVGNSNPRIYYNEIPKRGVVKFGQALLILREYDEAKVQQLVADLRREFASWHQASITVKEFTQGPVTDQAIAVRLMSESLDDLEQVAGDLSAHMASLSGIINLDNPIGVANTELALTLDYDKAGLAGVDINTLDNTVQTILSGAFVGRFNDENGENYPIVVRRTDPDINGLSDVHIQSTSGEFIPLSQMASRKLQKGHSEFFHYQKLRMAKVSADAAQGHSVHELTSEVVAYLENYPMPGGMYYTLGGEEESRQESFAGLSQIMLITAIGIFAVLVLQFQSFLQPLIIFSSIPFAMAGSVIGLYLTGLSFSMMAFIGLISLFGIVVNNAIILIDTTNRNLADGQEKTAAILSASATRFTPILLTTLTTIGGLLPLTLFGGGLWQPLGVVIISGLCVSALSSFLLVPILTQLFTRSLVVREAVSKAD</sequence>
<feature type="transmembrane region" description="Helical" evidence="1">
    <location>
        <begin position="358"/>
        <end position="380"/>
    </location>
</feature>
<dbReference type="Gene3D" id="3.30.70.1320">
    <property type="entry name" value="Multidrug efflux transporter AcrB pore domain like"/>
    <property type="match status" value="1"/>
</dbReference>
<dbReference type="SUPFAM" id="SSF82693">
    <property type="entry name" value="Multidrug efflux transporter AcrB pore domain, PN1, PN2, PC1 and PC2 subdomains"/>
    <property type="match status" value="3"/>
</dbReference>
<dbReference type="Proteomes" id="UP000032568">
    <property type="component" value="Chromosome"/>
</dbReference>
<protein>
    <submittedName>
        <fullName evidence="3">Efflux RND transporter permease subunit</fullName>
    </submittedName>
</protein>
<feature type="transmembrane region" description="Helical" evidence="1">
    <location>
        <begin position="850"/>
        <end position="870"/>
    </location>
</feature>
<dbReference type="PROSITE" id="PS50156">
    <property type="entry name" value="SSD"/>
    <property type="match status" value="1"/>
</dbReference>
<keyword evidence="1" id="KW-1133">Transmembrane helix</keyword>
<dbReference type="AlphaFoldDB" id="A0AAF0C1X2"/>
<keyword evidence="1" id="KW-0812">Transmembrane</keyword>
<dbReference type="PANTHER" id="PTHR32063:SF24">
    <property type="entry name" value="CATION EFFLUX SYSTEM (ACRB_ACRD_ACRF FAMILY)"/>
    <property type="match status" value="1"/>
</dbReference>
<gene>
    <name evidence="3" type="ORF">SG35_001890</name>
</gene>
<keyword evidence="1" id="KW-0472">Membrane</keyword>
<dbReference type="SUPFAM" id="SSF82866">
    <property type="entry name" value="Multidrug efflux transporter AcrB transmembrane domain"/>
    <property type="match status" value="2"/>
</dbReference>
<reference evidence="3 4" key="1">
    <citation type="journal article" date="2015" name="Genome Announc.">
        <title>Draft Genome Sequences of Marine Isolates of Thalassomonas viridans and Thalassomonas actiniarum.</title>
        <authorList>
            <person name="Olonade I."/>
            <person name="van Zyl L.J."/>
            <person name="Trindade M."/>
        </authorList>
    </citation>
    <scope>NUCLEOTIDE SEQUENCE [LARGE SCALE GENOMIC DNA]</scope>
    <source>
        <strain evidence="3 4">A5K-106</strain>
    </source>
</reference>
<keyword evidence="4" id="KW-1185">Reference proteome</keyword>
<feature type="transmembrane region" description="Helical" evidence="1">
    <location>
        <begin position="462"/>
        <end position="483"/>
    </location>
</feature>
<feature type="transmembrane region" description="Helical" evidence="1">
    <location>
        <begin position="386"/>
        <end position="407"/>
    </location>
</feature>
<evidence type="ECO:0000313" key="3">
    <source>
        <dbReference type="EMBL" id="WDD99456.1"/>
    </source>
</evidence>
<feature type="transmembrane region" description="Helical" evidence="1">
    <location>
        <begin position="903"/>
        <end position="924"/>
    </location>
</feature>
<dbReference type="InterPro" id="IPR027463">
    <property type="entry name" value="AcrB_DN_DC_subdom"/>
</dbReference>
<dbReference type="InterPro" id="IPR000731">
    <property type="entry name" value="SSD"/>
</dbReference>
<feature type="transmembrane region" description="Helical" evidence="1">
    <location>
        <begin position="12"/>
        <end position="30"/>
    </location>
</feature>
<dbReference type="PANTHER" id="PTHR32063">
    <property type="match status" value="1"/>
</dbReference>
<dbReference type="PRINTS" id="PR00702">
    <property type="entry name" value="ACRIFLAVINRP"/>
</dbReference>
<dbReference type="Gene3D" id="3.30.70.1440">
    <property type="entry name" value="Multidrug efflux transporter AcrB pore domain"/>
    <property type="match status" value="1"/>
</dbReference>
<dbReference type="RefSeq" id="WP_044834089.1">
    <property type="nucleotide sequence ID" value="NZ_CP059735.1"/>
</dbReference>
<dbReference type="GO" id="GO:0042910">
    <property type="term" value="F:xenobiotic transmembrane transporter activity"/>
    <property type="evidence" value="ECO:0007669"/>
    <property type="project" value="TreeGrafter"/>
</dbReference>
<feature type="transmembrane region" description="Helical" evidence="1">
    <location>
        <begin position="336"/>
        <end position="353"/>
    </location>
</feature>
<dbReference type="Gene3D" id="1.20.1640.10">
    <property type="entry name" value="Multidrug efflux transporter AcrB transmembrane domain"/>
    <property type="match status" value="2"/>
</dbReference>
<reference evidence="3 4" key="2">
    <citation type="journal article" date="2022" name="Mar. Drugs">
        <title>Bioassay-Guided Fractionation Leads to the Detection of Cholic Acid Generated by the Rare Thalassomonas sp.</title>
        <authorList>
            <person name="Pheiffer F."/>
            <person name="Schneider Y.K."/>
            <person name="Hansen E.H."/>
            <person name="Andersen J.H."/>
            <person name="Isaksson J."/>
            <person name="Busche T."/>
            <person name="R C."/>
            <person name="Kalinowski J."/>
            <person name="Zyl L.V."/>
            <person name="Trindade M."/>
        </authorList>
    </citation>
    <scope>NUCLEOTIDE SEQUENCE [LARGE SCALE GENOMIC DNA]</scope>
    <source>
        <strain evidence="3 4">A5K-106</strain>
    </source>
</reference>
<feature type="transmembrane region" description="Helical" evidence="1">
    <location>
        <begin position="952"/>
        <end position="974"/>
    </location>
</feature>
<proteinExistence type="predicted"/>
<evidence type="ECO:0000256" key="1">
    <source>
        <dbReference type="SAM" id="Phobius"/>
    </source>
</evidence>